<proteinExistence type="predicted"/>
<name>A0A6J2YBI2_SITOR</name>
<dbReference type="GeneID" id="115885712"/>
<dbReference type="KEGG" id="soy:115885712"/>
<dbReference type="InParanoid" id="A0A6J2YBI2"/>
<protein>
    <submittedName>
        <fullName evidence="2">Uncharacterized protein LOC115885712</fullName>
    </submittedName>
</protein>
<dbReference type="AlphaFoldDB" id="A0A6J2YBI2"/>
<dbReference type="RefSeq" id="XP_030760559.1">
    <property type="nucleotide sequence ID" value="XM_030904699.1"/>
</dbReference>
<dbReference type="OrthoDB" id="6780105at2759"/>
<organism evidence="1 2">
    <name type="scientific">Sitophilus oryzae</name>
    <name type="common">Rice weevil</name>
    <name type="synonym">Curculio oryzae</name>
    <dbReference type="NCBI Taxonomy" id="7048"/>
    <lineage>
        <taxon>Eukaryota</taxon>
        <taxon>Metazoa</taxon>
        <taxon>Ecdysozoa</taxon>
        <taxon>Arthropoda</taxon>
        <taxon>Hexapoda</taxon>
        <taxon>Insecta</taxon>
        <taxon>Pterygota</taxon>
        <taxon>Neoptera</taxon>
        <taxon>Endopterygota</taxon>
        <taxon>Coleoptera</taxon>
        <taxon>Polyphaga</taxon>
        <taxon>Cucujiformia</taxon>
        <taxon>Curculionidae</taxon>
        <taxon>Dryophthorinae</taxon>
        <taxon>Sitophilus</taxon>
    </lineage>
</organism>
<sequence>MPRLGGPRASKRRVLASVIHSELLYSAPVWHVAMSKVTYKKKLTSFHGKVNLKVSSAYRTVSSDALNAISSILSIHILVEEQADRYNKIPKDAARANLMHKWQEEWMQGKSGR</sequence>
<gene>
    <name evidence="2" type="primary">LOC115885712</name>
</gene>
<accession>A0A6J2YBI2</accession>
<reference evidence="2" key="1">
    <citation type="submission" date="2025-08" db="UniProtKB">
        <authorList>
            <consortium name="RefSeq"/>
        </authorList>
    </citation>
    <scope>IDENTIFICATION</scope>
    <source>
        <tissue evidence="2">Gonads</tissue>
    </source>
</reference>
<keyword evidence="1" id="KW-1185">Reference proteome</keyword>
<dbReference type="Proteomes" id="UP000504635">
    <property type="component" value="Unplaced"/>
</dbReference>
<evidence type="ECO:0000313" key="2">
    <source>
        <dbReference type="RefSeq" id="XP_030760559.1"/>
    </source>
</evidence>
<evidence type="ECO:0000313" key="1">
    <source>
        <dbReference type="Proteomes" id="UP000504635"/>
    </source>
</evidence>